<gene>
    <name evidence="1" type="ORF">LTR16_001496</name>
</gene>
<accession>A0ABR0KVA2</accession>
<evidence type="ECO:0000313" key="1">
    <source>
        <dbReference type="EMBL" id="KAK5130488.1"/>
    </source>
</evidence>
<name>A0ABR0KVA2_9PEZI</name>
<organism evidence="1 2">
    <name type="scientific">Cryomyces antarcticus</name>
    <dbReference type="NCBI Taxonomy" id="329879"/>
    <lineage>
        <taxon>Eukaryota</taxon>
        <taxon>Fungi</taxon>
        <taxon>Dikarya</taxon>
        <taxon>Ascomycota</taxon>
        <taxon>Pezizomycotina</taxon>
        <taxon>Dothideomycetes</taxon>
        <taxon>Dothideomycetes incertae sedis</taxon>
        <taxon>Cryomyces</taxon>
    </lineage>
</organism>
<keyword evidence="2" id="KW-1185">Reference proteome</keyword>
<evidence type="ECO:0000313" key="2">
    <source>
        <dbReference type="Proteomes" id="UP001357485"/>
    </source>
</evidence>
<dbReference type="EMBL" id="JAVRRA010024699">
    <property type="protein sequence ID" value="KAK5130488.1"/>
    <property type="molecule type" value="Genomic_DNA"/>
</dbReference>
<sequence>MSNSVSGYGDDSREASRSLVDRQALIAPTYLATADQTIVSASLMIDEGDTNSSSASLPARRAWKYVATFVEGYRILPLVRELDGDSSRTYLQASRPGEWRPIAFSHEIDRESSHLFSVPLSAACGYLQRPENLLTVSAPQLLHLGSTHVARSLASYAAPMPWQRTENGKTT</sequence>
<protein>
    <submittedName>
        <fullName evidence="1">Uncharacterized protein</fullName>
    </submittedName>
</protein>
<proteinExistence type="predicted"/>
<reference evidence="1 2" key="1">
    <citation type="submission" date="2023-08" db="EMBL/GenBank/DDBJ databases">
        <title>Black Yeasts Isolated from many extreme environments.</title>
        <authorList>
            <person name="Coleine C."/>
            <person name="Stajich J.E."/>
            <person name="Selbmann L."/>
        </authorList>
    </citation>
    <scope>NUCLEOTIDE SEQUENCE [LARGE SCALE GENOMIC DNA]</scope>
    <source>
        <strain evidence="1 2">CCFEE 536</strain>
    </source>
</reference>
<dbReference type="Proteomes" id="UP001357485">
    <property type="component" value="Unassembled WGS sequence"/>
</dbReference>
<comment type="caution">
    <text evidence="1">The sequence shown here is derived from an EMBL/GenBank/DDBJ whole genome shotgun (WGS) entry which is preliminary data.</text>
</comment>